<reference evidence="4 5" key="1">
    <citation type="submission" date="2019-12" db="EMBL/GenBank/DDBJ databases">
        <title>Genomic-based taxomic classification of the family Erythrobacteraceae.</title>
        <authorList>
            <person name="Xu L."/>
        </authorList>
    </citation>
    <scope>NUCLEOTIDE SEQUENCE [LARGE SCALE GENOMIC DNA]</scope>
    <source>
        <strain evidence="4 5">RC4-10-4</strain>
    </source>
</reference>
<sequence length="246" mass="26140">MAYPGDHDSPARNDDDFVEIDETWEDDGQLALTDEDDQLPWLEADEYEAEGGFDFRILVYAVLGLVVIGLLLAAIWYALRDSTDPELAPVGSTIEAPDQAYKQRPEDPGGAQVQGTGDQAFGVAEGRSTRGIIAQDDEVRPTIDRDQGEADGEDSAAAPASPPANRATGDQVYVQIGAFGSRADADAAWATASARYSTLSGMSHRVVEGDVNGATVFRLQAIAANRDTGDAACRAIRAAGGDCYIR</sequence>
<dbReference type="InterPro" id="IPR007730">
    <property type="entry name" value="SPOR-like_dom"/>
</dbReference>
<dbReference type="PROSITE" id="PS51724">
    <property type="entry name" value="SPOR"/>
    <property type="match status" value="1"/>
</dbReference>
<feature type="domain" description="SPOR" evidence="3">
    <location>
        <begin position="166"/>
        <end position="246"/>
    </location>
</feature>
<dbReference type="AlphaFoldDB" id="A0A845A0D0"/>
<dbReference type="Pfam" id="PF05036">
    <property type="entry name" value="SPOR"/>
    <property type="match status" value="1"/>
</dbReference>
<dbReference type="OrthoDB" id="7390714at2"/>
<keyword evidence="2" id="KW-0812">Transmembrane</keyword>
<keyword evidence="5" id="KW-1185">Reference proteome</keyword>
<evidence type="ECO:0000313" key="4">
    <source>
        <dbReference type="EMBL" id="MXO92437.1"/>
    </source>
</evidence>
<comment type="caution">
    <text evidence="4">The sequence shown here is derived from an EMBL/GenBank/DDBJ whole genome shotgun (WGS) entry which is preliminary data.</text>
</comment>
<dbReference type="GO" id="GO:0042834">
    <property type="term" value="F:peptidoglycan binding"/>
    <property type="evidence" value="ECO:0007669"/>
    <property type="project" value="InterPro"/>
</dbReference>
<evidence type="ECO:0000259" key="3">
    <source>
        <dbReference type="PROSITE" id="PS51724"/>
    </source>
</evidence>
<keyword evidence="2" id="KW-1133">Transmembrane helix</keyword>
<dbReference type="RefSeq" id="WP_131451816.1">
    <property type="nucleotide sequence ID" value="NZ_BMJK01000001.1"/>
</dbReference>
<evidence type="ECO:0000256" key="2">
    <source>
        <dbReference type="SAM" id="Phobius"/>
    </source>
</evidence>
<evidence type="ECO:0000256" key="1">
    <source>
        <dbReference type="SAM" id="MobiDB-lite"/>
    </source>
</evidence>
<dbReference type="Proteomes" id="UP000460626">
    <property type="component" value="Unassembled WGS sequence"/>
</dbReference>
<proteinExistence type="predicted"/>
<dbReference type="EMBL" id="WTYH01000001">
    <property type="protein sequence ID" value="MXO92437.1"/>
    <property type="molecule type" value="Genomic_DNA"/>
</dbReference>
<gene>
    <name evidence="4" type="ORF">GRI62_02305</name>
</gene>
<feature type="transmembrane region" description="Helical" evidence="2">
    <location>
        <begin position="57"/>
        <end position="79"/>
    </location>
</feature>
<dbReference type="InterPro" id="IPR036680">
    <property type="entry name" value="SPOR-like_sf"/>
</dbReference>
<keyword evidence="2" id="KW-0472">Membrane</keyword>
<name>A0A845A0D0_9SPHN</name>
<organism evidence="4 5">
    <name type="scientific">Aurantiacibacter arachoides</name>
    <dbReference type="NCBI Taxonomy" id="1850444"/>
    <lineage>
        <taxon>Bacteria</taxon>
        <taxon>Pseudomonadati</taxon>
        <taxon>Pseudomonadota</taxon>
        <taxon>Alphaproteobacteria</taxon>
        <taxon>Sphingomonadales</taxon>
        <taxon>Erythrobacteraceae</taxon>
        <taxon>Aurantiacibacter</taxon>
    </lineage>
</organism>
<evidence type="ECO:0000313" key="5">
    <source>
        <dbReference type="Proteomes" id="UP000460626"/>
    </source>
</evidence>
<dbReference type="Gene3D" id="3.30.70.1070">
    <property type="entry name" value="Sporulation related repeat"/>
    <property type="match status" value="1"/>
</dbReference>
<accession>A0A845A0D0</accession>
<feature type="compositionally biased region" description="Basic and acidic residues" evidence="1">
    <location>
        <begin position="137"/>
        <end position="148"/>
    </location>
</feature>
<feature type="region of interest" description="Disordered" evidence="1">
    <location>
        <begin position="124"/>
        <end position="169"/>
    </location>
</feature>
<protein>
    <submittedName>
        <fullName evidence="4">SPOR domain-containing protein</fullName>
    </submittedName>
</protein>